<dbReference type="PANTHER" id="PTHR12341:SF41">
    <property type="entry name" value="5'-3' EXORIBONUCLEASE 2"/>
    <property type="match status" value="1"/>
</dbReference>
<sequence>MPLQNKMQKSPSYGFMSMFCVSIWRWSCANVHGCSGTLERAIDDWVFMCFFVGNDFLPHFPSLSVRDNGIDILVGCWKQVIPRLRDYITCDGKLNYEGVEQLLAVLATKEDEILRKRHESERRYANNEKRRKVGQAEEKAMRAQFLPNVSKGRERAPVHADTNMPLMDTSGNLVEGYAQLSNKDIVHNRDVITKANMANEDAAAALRKLLEAKASGATGKSEETSDVSIKNEEESEFESQEPIDSIKGEDVDSVKSESMESLKTESSDSIKQADSAEPPSRKRALDDVRYLEAGYRDRYYEAKFGASSPEEVADIRKKVVRAYLEGISWVLLYYYQGCPSWQWYFPYHYAPFAADFTNLREIVGEEGIKFDFG</sequence>
<dbReference type="AlphaFoldDB" id="C4Y739"/>
<dbReference type="PANTHER" id="PTHR12341">
    <property type="entry name" value="5'-&gt;3' EXORIBONUCLEASE"/>
    <property type="match status" value="1"/>
</dbReference>
<dbReference type="EMBL" id="CH408079">
    <property type="protein sequence ID" value="EEQ39845.1"/>
    <property type="molecule type" value="Genomic_DNA"/>
</dbReference>
<name>C4Y739_CLAL4</name>
<evidence type="ECO:0000313" key="3">
    <source>
        <dbReference type="EMBL" id="EEQ39845.1"/>
    </source>
</evidence>
<reference evidence="3 4" key="1">
    <citation type="journal article" date="2009" name="Nature">
        <title>Evolution of pathogenicity and sexual reproduction in eight Candida genomes.</title>
        <authorList>
            <person name="Butler G."/>
            <person name="Rasmussen M.D."/>
            <person name="Lin M.F."/>
            <person name="Santos M.A."/>
            <person name="Sakthikumar S."/>
            <person name="Munro C.A."/>
            <person name="Rheinbay E."/>
            <person name="Grabherr M."/>
            <person name="Forche A."/>
            <person name="Reedy J.L."/>
            <person name="Agrafioti I."/>
            <person name="Arnaud M.B."/>
            <person name="Bates S."/>
            <person name="Brown A.J."/>
            <person name="Brunke S."/>
            <person name="Costanzo M.C."/>
            <person name="Fitzpatrick D.A."/>
            <person name="de Groot P.W."/>
            <person name="Harris D."/>
            <person name="Hoyer L.L."/>
            <person name="Hube B."/>
            <person name="Klis F.M."/>
            <person name="Kodira C."/>
            <person name="Lennard N."/>
            <person name="Logue M.E."/>
            <person name="Martin R."/>
            <person name="Neiman A.M."/>
            <person name="Nikolaou E."/>
            <person name="Quail M.A."/>
            <person name="Quinn J."/>
            <person name="Santos M.C."/>
            <person name="Schmitzberger F.F."/>
            <person name="Sherlock G."/>
            <person name="Shah P."/>
            <person name="Silverstein K.A."/>
            <person name="Skrzypek M.S."/>
            <person name="Soll D."/>
            <person name="Staggs R."/>
            <person name="Stansfield I."/>
            <person name="Stumpf M.P."/>
            <person name="Sudbery P.E."/>
            <person name="Srikantha T."/>
            <person name="Zeng Q."/>
            <person name="Berman J."/>
            <person name="Berriman M."/>
            <person name="Heitman J."/>
            <person name="Gow N.A."/>
            <person name="Lorenz M.C."/>
            <person name="Birren B.W."/>
            <person name="Kellis M."/>
            <person name="Cuomo C.A."/>
        </authorList>
    </citation>
    <scope>NUCLEOTIDE SEQUENCE [LARGE SCALE GENOMIC DNA]</scope>
    <source>
        <strain evidence="3 4">ATCC 42720</strain>
    </source>
</reference>
<organism evidence="3 4">
    <name type="scientific">Clavispora lusitaniae (strain ATCC 42720)</name>
    <name type="common">Yeast</name>
    <name type="synonym">Candida lusitaniae</name>
    <dbReference type="NCBI Taxonomy" id="306902"/>
    <lineage>
        <taxon>Eukaryota</taxon>
        <taxon>Fungi</taxon>
        <taxon>Dikarya</taxon>
        <taxon>Ascomycota</taxon>
        <taxon>Saccharomycotina</taxon>
        <taxon>Pichiomycetes</taxon>
        <taxon>Metschnikowiaceae</taxon>
        <taxon>Clavispora</taxon>
    </lineage>
</organism>
<feature type="domain" description="Xrn1 helical" evidence="2">
    <location>
        <begin position="38"/>
        <end position="370"/>
    </location>
</feature>
<dbReference type="InterPro" id="IPR041412">
    <property type="entry name" value="Xrn1_helical"/>
</dbReference>
<dbReference type="GO" id="GO:0005634">
    <property type="term" value="C:nucleus"/>
    <property type="evidence" value="ECO:0007669"/>
    <property type="project" value="TreeGrafter"/>
</dbReference>
<evidence type="ECO:0000256" key="1">
    <source>
        <dbReference type="SAM" id="MobiDB-lite"/>
    </source>
</evidence>
<dbReference type="InterPro" id="IPR027073">
    <property type="entry name" value="5_3_exoribonuclease"/>
</dbReference>
<dbReference type="GO" id="GO:0000956">
    <property type="term" value="P:nuclear-transcribed mRNA catabolic process"/>
    <property type="evidence" value="ECO:0007669"/>
    <property type="project" value="TreeGrafter"/>
</dbReference>
<evidence type="ECO:0000313" key="4">
    <source>
        <dbReference type="Proteomes" id="UP000007703"/>
    </source>
</evidence>
<dbReference type="GO" id="GO:0003723">
    <property type="term" value="F:RNA binding"/>
    <property type="evidence" value="ECO:0007669"/>
    <property type="project" value="TreeGrafter"/>
</dbReference>
<dbReference type="KEGG" id="clu:CLUG_03973"/>
<evidence type="ECO:0000259" key="2">
    <source>
        <dbReference type="Pfam" id="PF17846"/>
    </source>
</evidence>
<gene>
    <name evidence="3" type="ORF">CLUG_03973</name>
</gene>
<dbReference type="STRING" id="306902.C4Y739"/>
<feature type="region of interest" description="Disordered" evidence="1">
    <location>
        <begin position="214"/>
        <end position="283"/>
    </location>
</feature>
<protein>
    <recommendedName>
        <fullName evidence="2">Xrn1 helical domain-containing protein</fullName>
    </recommendedName>
</protein>
<dbReference type="HOGENOM" id="CLU_741862_0_0_1"/>
<accession>C4Y739</accession>
<dbReference type="InParanoid" id="C4Y739"/>
<dbReference type="Proteomes" id="UP000007703">
    <property type="component" value="Unassembled WGS sequence"/>
</dbReference>
<feature type="compositionally biased region" description="Basic and acidic residues" evidence="1">
    <location>
        <begin position="244"/>
        <end position="268"/>
    </location>
</feature>
<dbReference type="Pfam" id="PF17846">
    <property type="entry name" value="XRN_M"/>
    <property type="match status" value="1"/>
</dbReference>
<dbReference type="VEuPathDB" id="FungiDB:CLUG_03973"/>
<proteinExistence type="predicted"/>
<dbReference type="GO" id="GO:0004534">
    <property type="term" value="F:5'-3' RNA exonuclease activity"/>
    <property type="evidence" value="ECO:0007669"/>
    <property type="project" value="TreeGrafter"/>
</dbReference>